<keyword evidence="2" id="KW-0812">Transmembrane</keyword>
<feature type="transmembrane region" description="Helical" evidence="2">
    <location>
        <begin position="169"/>
        <end position="187"/>
    </location>
</feature>
<sequence length="254" mass="29528">MSHKSQRKERQRQQKMQLQEHQPQQRAQRRQREQREQRQWAERREQKRQLRHEREKRRMLQRSYKNKASQTDCVQPLVRTEPQVEHIQEPQVQRLPLLDHVKMWMFFLSLGLCLGYWISWVFTRRAPRASGAMNLAMRVAAAEVGRVVFGHVNEVAMFWASVVSSYGGFWEYVLLLAMLVMLVGHYGEMYIVRQEPAEDDPHGDGDGDGDVSEDSSEDGFFSLDDFYAVGGALEEETSGPESESDSEDVVARAA</sequence>
<organism evidence="3 4">
    <name type="scientific">Hypocrea atroviridis (strain ATCC 20476 / IMI 206040)</name>
    <name type="common">Trichoderma atroviride</name>
    <dbReference type="NCBI Taxonomy" id="452589"/>
    <lineage>
        <taxon>Eukaryota</taxon>
        <taxon>Fungi</taxon>
        <taxon>Dikarya</taxon>
        <taxon>Ascomycota</taxon>
        <taxon>Pezizomycotina</taxon>
        <taxon>Sordariomycetes</taxon>
        <taxon>Hypocreomycetidae</taxon>
        <taxon>Hypocreales</taxon>
        <taxon>Hypocreaceae</taxon>
        <taxon>Trichoderma</taxon>
    </lineage>
</organism>
<gene>
    <name evidence="3" type="ORF">TRIATDRAFT_91579</name>
</gene>
<dbReference type="OrthoDB" id="10568712at2759"/>
<feature type="region of interest" description="Disordered" evidence="1">
    <location>
        <begin position="1"/>
        <end position="72"/>
    </location>
</feature>
<dbReference type="HOGENOM" id="CLU_1094424_0_0_1"/>
<dbReference type="KEGG" id="tatv:25786454"/>
<dbReference type="Proteomes" id="UP000005426">
    <property type="component" value="Unassembled WGS sequence"/>
</dbReference>
<proteinExistence type="predicted"/>
<feature type="compositionally biased region" description="Basic residues" evidence="1">
    <location>
        <begin position="1"/>
        <end position="10"/>
    </location>
</feature>
<feature type="transmembrane region" description="Helical" evidence="2">
    <location>
        <begin position="103"/>
        <end position="123"/>
    </location>
</feature>
<comment type="caution">
    <text evidence="3">The sequence shown here is derived from an EMBL/GenBank/DDBJ whole genome shotgun (WGS) entry which is preliminary data.</text>
</comment>
<keyword evidence="2" id="KW-1133">Transmembrane helix</keyword>
<feature type="compositionally biased region" description="Acidic residues" evidence="1">
    <location>
        <begin position="206"/>
        <end position="217"/>
    </location>
</feature>
<evidence type="ECO:0000256" key="1">
    <source>
        <dbReference type="SAM" id="MobiDB-lite"/>
    </source>
</evidence>
<keyword evidence="2" id="KW-0472">Membrane</keyword>
<evidence type="ECO:0000256" key="2">
    <source>
        <dbReference type="SAM" id="Phobius"/>
    </source>
</evidence>
<dbReference type="EMBL" id="ABDG02000029">
    <property type="protein sequence ID" value="EHK39811.1"/>
    <property type="molecule type" value="Genomic_DNA"/>
</dbReference>
<dbReference type="AlphaFoldDB" id="G9PBR7"/>
<reference evidence="3 4" key="1">
    <citation type="journal article" date="2011" name="Genome Biol.">
        <title>Comparative genome sequence analysis underscores mycoparasitism as the ancestral life style of Trichoderma.</title>
        <authorList>
            <person name="Kubicek C.P."/>
            <person name="Herrera-Estrella A."/>
            <person name="Seidl-Seiboth V."/>
            <person name="Martinez D.A."/>
            <person name="Druzhinina I.S."/>
            <person name="Thon M."/>
            <person name="Zeilinger S."/>
            <person name="Casas-Flores S."/>
            <person name="Horwitz B.A."/>
            <person name="Mukherjee P.K."/>
            <person name="Mukherjee M."/>
            <person name="Kredics L."/>
            <person name="Alcaraz L.D."/>
            <person name="Aerts A."/>
            <person name="Antal Z."/>
            <person name="Atanasova L."/>
            <person name="Cervantes-Badillo M.G."/>
            <person name="Challacombe J."/>
            <person name="Chertkov O."/>
            <person name="McCluskey K."/>
            <person name="Coulpier F."/>
            <person name="Deshpande N."/>
            <person name="von Doehren H."/>
            <person name="Ebbole D.J."/>
            <person name="Esquivel-Naranjo E.U."/>
            <person name="Fekete E."/>
            <person name="Flipphi M."/>
            <person name="Glaser F."/>
            <person name="Gomez-Rodriguez E.Y."/>
            <person name="Gruber S."/>
            <person name="Han C."/>
            <person name="Henrissat B."/>
            <person name="Hermosa R."/>
            <person name="Hernandez-Onate M."/>
            <person name="Karaffa L."/>
            <person name="Kosti I."/>
            <person name="Le Crom S."/>
            <person name="Lindquist E."/>
            <person name="Lucas S."/>
            <person name="Luebeck M."/>
            <person name="Luebeck P.S."/>
            <person name="Margeot A."/>
            <person name="Metz B."/>
            <person name="Misra M."/>
            <person name="Nevalainen H."/>
            <person name="Omann M."/>
            <person name="Packer N."/>
            <person name="Perrone G."/>
            <person name="Uresti-Rivera E.E."/>
            <person name="Salamov A."/>
            <person name="Schmoll M."/>
            <person name="Seiboth B."/>
            <person name="Shapiro H."/>
            <person name="Sukno S."/>
            <person name="Tamayo-Ramos J.A."/>
            <person name="Tisch D."/>
            <person name="Wiest A."/>
            <person name="Wilkinson H.H."/>
            <person name="Zhang M."/>
            <person name="Coutinho P.M."/>
            <person name="Kenerley C.M."/>
            <person name="Monte E."/>
            <person name="Baker S.E."/>
            <person name="Grigoriev I.V."/>
        </authorList>
    </citation>
    <scope>NUCLEOTIDE SEQUENCE [LARGE SCALE GENOMIC DNA]</scope>
    <source>
        <strain evidence="4">ATCC 20476 / IMI 206040</strain>
    </source>
</reference>
<name>G9PBR7_HYPAI</name>
<accession>G9PBR7</accession>
<dbReference type="GeneID" id="25786454"/>
<feature type="compositionally biased region" description="Low complexity" evidence="1">
    <location>
        <begin position="14"/>
        <end position="26"/>
    </location>
</feature>
<keyword evidence="4" id="KW-1185">Reference proteome</keyword>
<evidence type="ECO:0000313" key="3">
    <source>
        <dbReference type="EMBL" id="EHK39811.1"/>
    </source>
</evidence>
<feature type="compositionally biased region" description="Basic and acidic residues" evidence="1">
    <location>
        <begin position="30"/>
        <end position="58"/>
    </location>
</feature>
<feature type="compositionally biased region" description="Acidic residues" evidence="1">
    <location>
        <begin position="233"/>
        <end position="248"/>
    </location>
</feature>
<evidence type="ECO:0000313" key="4">
    <source>
        <dbReference type="Proteomes" id="UP000005426"/>
    </source>
</evidence>
<protein>
    <submittedName>
        <fullName evidence="3">Uncharacterized protein</fullName>
    </submittedName>
</protein>
<feature type="region of interest" description="Disordered" evidence="1">
    <location>
        <begin position="197"/>
        <end position="254"/>
    </location>
</feature>